<dbReference type="InterPro" id="IPR027417">
    <property type="entry name" value="P-loop_NTPase"/>
</dbReference>
<name>A0A8H3J5Z3_9LECA</name>
<dbReference type="OrthoDB" id="2364732at2759"/>
<comment type="caution">
    <text evidence="1">The sequence shown here is derived from an EMBL/GenBank/DDBJ whole genome shotgun (WGS) entry which is preliminary data.</text>
</comment>
<proteinExistence type="predicted"/>
<keyword evidence="2" id="KW-1185">Reference proteome</keyword>
<dbReference type="EMBL" id="CAJPDT010000147">
    <property type="protein sequence ID" value="CAF9941377.1"/>
    <property type="molecule type" value="Genomic_DNA"/>
</dbReference>
<dbReference type="SUPFAM" id="SSF52540">
    <property type="entry name" value="P-loop containing nucleoside triphosphate hydrolases"/>
    <property type="match status" value="1"/>
</dbReference>
<gene>
    <name evidence="1" type="ORF">IMSHALPRED_002547</name>
</gene>
<dbReference type="Proteomes" id="UP000664534">
    <property type="component" value="Unassembled WGS sequence"/>
</dbReference>
<dbReference type="Gene3D" id="3.40.50.300">
    <property type="entry name" value="P-loop containing nucleotide triphosphate hydrolases"/>
    <property type="match status" value="1"/>
</dbReference>
<dbReference type="AlphaFoldDB" id="A0A8H3J5Z3"/>
<accession>A0A8H3J5Z3</accession>
<evidence type="ECO:0000313" key="2">
    <source>
        <dbReference type="Proteomes" id="UP000664534"/>
    </source>
</evidence>
<sequence length="558" mass="62850">MNTRSFEIDNVDVNSPYYVHREEKAKQILKDVEEKGVVLIRAGFFSGKTSFVHSLRREAEKIYGDMICSFTALHFGKAVFDDFGKLVSQASGLPGSGKEMTAETFDALCLPSSTSKPCLIIIDEAQMFYSKFPEFWAEQVKVICSHAKQQFRPNARFIFLASYNPKSNGPQGAVSTPTSFASDFGAWFLAFTIEELGKILKQSGSTMFAQDVDFQPSVIEFIHTMTGGHVGINIIALQTLTDLIKQKIQEESALQSEDITGLYLSTEFRNKLMTARMRLDDLRFSPGEASKIRYILCRRDRRCTWIDAKTSPHGTFEELDALVKRCIVQKLDSKPQNDHSPVGFASPVLASIFCQRVFPVQTEGTLPFLGNDIDSFIDHVVTNFSYDILSNTLSTGAGNLVYERAMQMEFYRCAVPALGNPNSCSPDVGYRYGAGGWLDFYVNEKKQWAIELLRNNVDLCSHLERFDGRYAKIPMKAVVLLNFVELHTGNVLDLAHKIPDPELREKETRVYWTPKNGDTTIAILKLNQTPQILNFARPADAIMLEMKENMRLAFIQDG</sequence>
<evidence type="ECO:0000313" key="1">
    <source>
        <dbReference type="EMBL" id="CAF9941377.1"/>
    </source>
</evidence>
<reference evidence="1" key="1">
    <citation type="submission" date="2021-03" db="EMBL/GenBank/DDBJ databases">
        <authorList>
            <person name="Tagirdzhanova G."/>
        </authorList>
    </citation>
    <scope>NUCLEOTIDE SEQUENCE</scope>
</reference>
<protein>
    <submittedName>
        <fullName evidence="1">Uncharacterized protein</fullName>
    </submittedName>
</protein>
<organism evidence="1 2">
    <name type="scientific">Imshaugia aleurites</name>
    <dbReference type="NCBI Taxonomy" id="172621"/>
    <lineage>
        <taxon>Eukaryota</taxon>
        <taxon>Fungi</taxon>
        <taxon>Dikarya</taxon>
        <taxon>Ascomycota</taxon>
        <taxon>Pezizomycotina</taxon>
        <taxon>Lecanoromycetes</taxon>
        <taxon>OSLEUM clade</taxon>
        <taxon>Lecanoromycetidae</taxon>
        <taxon>Lecanorales</taxon>
        <taxon>Lecanorineae</taxon>
        <taxon>Parmeliaceae</taxon>
        <taxon>Imshaugia</taxon>
    </lineage>
</organism>